<dbReference type="SUPFAM" id="SSF51430">
    <property type="entry name" value="NAD(P)-linked oxidoreductase"/>
    <property type="match status" value="1"/>
</dbReference>
<dbReference type="PANTHER" id="PTHR42686:SF1">
    <property type="entry name" value="GH17980P-RELATED"/>
    <property type="match status" value="1"/>
</dbReference>
<evidence type="ECO:0000259" key="2">
    <source>
        <dbReference type="Pfam" id="PF00248"/>
    </source>
</evidence>
<organism evidence="3 4">
    <name type="scientific">Fodinibius salicampi</name>
    <dbReference type="NCBI Taxonomy" id="1920655"/>
    <lineage>
        <taxon>Bacteria</taxon>
        <taxon>Pseudomonadati</taxon>
        <taxon>Balneolota</taxon>
        <taxon>Balneolia</taxon>
        <taxon>Balneolales</taxon>
        <taxon>Balneolaceae</taxon>
        <taxon>Fodinibius</taxon>
    </lineage>
</organism>
<keyword evidence="4" id="KW-1185">Reference proteome</keyword>
<dbReference type="InterPro" id="IPR020471">
    <property type="entry name" value="AKR"/>
</dbReference>
<evidence type="ECO:0000256" key="1">
    <source>
        <dbReference type="SAM" id="MobiDB-lite"/>
    </source>
</evidence>
<dbReference type="PANTHER" id="PTHR42686">
    <property type="entry name" value="GH17980P-RELATED"/>
    <property type="match status" value="1"/>
</dbReference>
<evidence type="ECO:0000313" key="4">
    <source>
        <dbReference type="Proteomes" id="UP001207337"/>
    </source>
</evidence>
<sequence>MKHPTLENFFLMAPDSNKGSSSPTTEDTSEPGFRINDPISLGGVAAGNGFHVNSDQQINDTLEAAWEAGVRYFDTAPLYGYGLSERRFGRFLFNKDRDDFILSTKVGRLLHPDPDFSADPDDIWKGQLNFETAFDYTAEGVRRSIEDSMHRMGLSSIDVVYIHDLSPDMMGKEWTEYFEIAREGAMPELTRMREEGIIKAWGIGVNTIEPILKTIETADPDIVLSATQYSLMNHQDSLERLFPACEKNDVSVVVGAAVNAGFLAGKDRFDYGGSIPEGLLKRRERIHAIADKYDVDLRTAALQFSFAPKAVTSVVTGASKPYQIVDNVSSMDTDIPSGFWKELKEEQLISSLAPEPGNE</sequence>
<reference evidence="3 4" key="1">
    <citation type="submission" date="2021-11" db="EMBL/GenBank/DDBJ databases">
        <title>Aliifidinibius sp. nov., a new bacterium isolated from saline soil.</title>
        <authorList>
            <person name="Galisteo C."/>
            <person name="De La Haba R."/>
            <person name="Sanchez-Porro C."/>
            <person name="Ventosa A."/>
        </authorList>
    </citation>
    <scope>NUCLEOTIDE SEQUENCE [LARGE SCALE GENOMIC DNA]</scope>
    <source>
        <strain evidence="3 4">KACC 190600</strain>
    </source>
</reference>
<evidence type="ECO:0000313" key="3">
    <source>
        <dbReference type="EMBL" id="MCW9714324.1"/>
    </source>
</evidence>
<feature type="region of interest" description="Disordered" evidence="1">
    <location>
        <begin position="11"/>
        <end position="32"/>
    </location>
</feature>
<dbReference type="CDD" id="cd19152">
    <property type="entry name" value="AKR_AKR15A"/>
    <property type="match status" value="1"/>
</dbReference>
<gene>
    <name evidence="3" type="ORF">LQ318_15555</name>
</gene>
<dbReference type="Pfam" id="PF00248">
    <property type="entry name" value="Aldo_ket_red"/>
    <property type="match status" value="1"/>
</dbReference>
<accession>A0ABT3Q2H8</accession>
<dbReference type="RefSeq" id="WP_265791532.1">
    <property type="nucleotide sequence ID" value="NZ_BAABRS010000005.1"/>
</dbReference>
<feature type="domain" description="NADP-dependent oxidoreductase" evidence="2">
    <location>
        <begin position="38"/>
        <end position="345"/>
    </location>
</feature>
<dbReference type="EMBL" id="JAJNDC010000005">
    <property type="protein sequence ID" value="MCW9714324.1"/>
    <property type="molecule type" value="Genomic_DNA"/>
</dbReference>
<dbReference type="Gene3D" id="3.20.20.100">
    <property type="entry name" value="NADP-dependent oxidoreductase domain"/>
    <property type="match status" value="1"/>
</dbReference>
<dbReference type="InterPro" id="IPR036812">
    <property type="entry name" value="NAD(P)_OxRdtase_dom_sf"/>
</dbReference>
<comment type="caution">
    <text evidence="3">The sequence shown here is derived from an EMBL/GenBank/DDBJ whole genome shotgun (WGS) entry which is preliminary data.</text>
</comment>
<dbReference type="InterPro" id="IPR023210">
    <property type="entry name" value="NADP_OxRdtase_dom"/>
</dbReference>
<proteinExistence type="predicted"/>
<name>A0ABT3Q2H8_9BACT</name>
<protein>
    <submittedName>
        <fullName evidence="3">Aldo/keto reductase</fullName>
    </submittedName>
</protein>
<dbReference type="Proteomes" id="UP001207337">
    <property type="component" value="Unassembled WGS sequence"/>
</dbReference>